<protein>
    <submittedName>
        <fullName evidence="2">DUF4293 family protein</fullName>
    </submittedName>
</protein>
<gene>
    <name evidence="2" type="ORF">FRY97_10060</name>
</gene>
<keyword evidence="1" id="KW-0812">Transmembrane</keyword>
<organism evidence="2 3">
    <name type="scientific">Phaeodactylibacter luteus</name>
    <dbReference type="NCBI Taxonomy" id="1564516"/>
    <lineage>
        <taxon>Bacteria</taxon>
        <taxon>Pseudomonadati</taxon>
        <taxon>Bacteroidota</taxon>
        <taxon>Saprospiria</taxon>
        <taxon>Saprospirales</taxon>
        <taxon>Haliscomenobacteraceae</taxon>
        <taxon>Phaeodactylibacter</taxon>
    </lineage>
</organism>
<dbReference type="AlphaFoldDB" id="A0A5C6RM32"/>
<feature type="transmembrane region" description="Helical" evidence="1">
    <location>
        <begin position="50"/>
        <end position="69"/>
    </location>
</feature>
<keyword evidence="1" id="KW-1133">Transmembrane helix</keyword>
<reference evidence="2 3" key="1">
    <citation type="submission" date="2019-08" db="EMBL/GenBank/DDBJ databases">
        <title>Genome of Phaeodactylibacter luteus.</title>
        <authorList>
            <person name="Bowman J.P."/>
        </authorList>
    </citation>
    <scope>NUCLEOTIDE SEQUENCE [LARGE SCALE GENOMIC DNA]</scope>
    <source>
        <strain evidence="2 3">KCTC 42180</strain>
    </source>
</reference>
<evidence type="ECO:0000256" key="1">
    <source>
        <dbReference type="SAM" id="Phobius"/>
    </source>
</evidence>
<evidence type="ECO:0000313" key="3">
    <source>
        <dbReference type="Proteomes" id="UP000321580"/>
    </source>
</evidence>
<comment type="caution">
    <text evidence="2">The sequence shown here is derived from an EMBL/GenBank/DDBJ whole genome shotgun (WGS) entry which is preliminary data.</text>
</comment>
<dbReference type="RefSeq" id="WP_147167385.1">
    <property type="nucleotide sequence ID" value="NZ_VOOR01000017.1"/>
</dbReference>
<evidence type="ECO:0000313" key="2">
    <source>
        <dbReference type="EMBL" id="TXB63313.1"/>
    </source>
</evidence>
<feature type="transmembrane region" description="Helical" evidence="1">
    <location>
        <begin position="78"/>
        <end position="98"/>
    </location>
</feature>
<sequence length="146" mass="15857">MIQRIQSVFLFLAGGASLGLFGLPFAKTPAPIAESAIFSDAVYNLNDQVGLMAIFGLAGAAALISIFLFRNRKLQMRLSLSALILNIGGLAFAGLYLSEQLTEAGKNAIQDAAGMYLPLLAIFFCFLAYRFIGKDEKLVRSMDRLR</sequence>
<accession>A0A5C6RM32</accession>
<name>A0A5C6RM32_9BACT</name>
<keyword evidence="3" id="KW-1185">Reference proteome</keyword>
<dbReference type="EMBL" id="VOOR01000017">
    <property type="protein sequence ID" value="TXB63313.1"/>
    <property type="molecule type" value="Genomic_DNA"/>
</dbReference>
<dbReference type="Proteomes" id="UP000321580">
    <property type="component" value="Unassembled WGS sequence"/>
</dbReference>
<proteinExistence type="predicted"/>
<dbReference type="OrthoDB" id="594989at2"/>
<dbReference type="InterPro" id="IPR025635">
    <property type="entry name" value="DUF4293"/>
</dbReference>
<keyword evidence="1" id="KW-0472">Membrane</keyword>
<feature type="transmembrane region" description="Helical" evidence="1">
    <location>
        <begin position="113"/>
        <end position="132"/>
    </location>
</feature>
<dbReference type="Pfam" id="PF14126">
    <property type="entry name" value="DUF4293"/>
    <property type="match status" value="1"/>
</dbReference>